<name>A0A6C0IZ51_9ZZZZ</name>
<accession>A0A6C0IZ51</accession>
<organism evidence="1">
    <name type="scientific">viral metagenome</name>
    <dbReference type="NCBI Taxonomy" id="1070528"/>
    <lineage>
        <taxon>unclassified sequences</taxon>
        <taxon>metagenomes</taxon>
        <taxon>organismal metagenomes</taxon>
    </lineage>
</organism>
<evidence type="ECO:0000313" key="1">
    <source>
        <dbReference type="EMBL" id="QHT96977.1"/>
    </source>
</evidence>
<sequence>MSTAKELATFFEVKYITVTDVIQSGGEYLCKACGLGNVKLKPLVKCSLKHRYLSPQLDENNVYMCFVCLKNHFEQTDETLVIAYKCYNKQRVRRDYPRIFEILTCFPELNMHPTVCTFFEYMNNGRTLPPSLASEVLSILHVYNKDQMLRENYLWLITNRTLYDDAEYLLTKHSGKHGVWPTIDERETVYNWRLGIHEPVFSSDLLK</sequence>
<dbReference type="EMBL" id="MN740271">
    <property type="protein sequence ID" value="QHT96977.1"/>
    <property type="molecule type" value="Genomic_DNA"/>
</dbReference>
<proteinExistence type="predicted"/>
<protein>
    <submittedName>
        <fullName evidence="1">Uncharacterized protein</fullName>
    </submittedName>
</protein>
<reference evidence="1" key="1">
    <citation type="journal article" date="2020" name="Nature">
        <title>Giant virus diversity and host interactions through global metagenomics.</title>
        <authorList>
            <person name="Schulz F."/>
            <person name="Roux S."/>
            <person name="Paez-Espino D."/>
            <person name="Jungbluth S."/>
            <person name="Walsh D.A."/>
            <person name="Denef V.J."/>
            <person name="McMahon K.D."/>
            <person name="Konstantinidis K.T."/>
            <person name="Eloe-Fadrosh E.A."/>
            <person name="Kyrpides N.C."/>
            <person name="Woyke T."/>
        </authorList>
    </citation>
    <scope>NUCLEOTIDE SEQUENCE</scope>
    <source>
        <strain evidence="1">GVMAG-M-3300024510-1</strain>
    </source>
</reference>
<dbReference type="AlphaFoldDB" id="A0A6C0IZ51"/>